<proteinExistence type="predicted"/>
<evidence type="ECO:0000313" key="1">
    <source>
        <dbReference type="EMBL" id="MBB4624152.1"/>
    </source>
</evidence>
<organism evidence="1 2">
    <name type="scientific">Parabacteroides faecis</name>
    <dbReference type="NCBI Taxonomy" id="1217282"/>
    <lineage>
        <taxon>Bacteria</taxon>
        <taxon>Pseudomonadati</taxon>
        <taxon>Bacteroidota</taxon>
        <taxon>Bacteroidia</taxon>
        <taxon>Bacteroidales</taxon>
        <taxon>Tannerellaceae</taxon>
        <taxon>Parabacteroides</taxon>
    </lineage>
</organism>
<comment type="caution">
    <text evidence="1">The sequence shown here is derived from an EMBL/GenBank/DDBJ whole genome shotgun (WGS) entry which is preliminary data.</text>
</comment>
<name>A0ABR6KRL7_9BACT</name>
<keyword evidence="2" id="KW-1185">Reference proteome</keyword>
<protein>
    <submittedName>
        <fullName evidence="1">Uncharacterized protein</fullName>
    </submittedName>
</protein>
<gene>
    <name evidence="1" type="ORF">GGQ57_004080</name>
</gene>
<evidence type="ECO:0000313" key="2">
    <source>
        <dbReference type="Proteomes" id="UP000533637"/>
    </source>
</evidence>
<accession>A0ABR6KRL7</accession>
<dbReference type="Proteomes" id="UP000533637">
    <property type="component" value="Unassembled WGS sequence"/>
</dbReference>
<dbReference type="EMBL" id="JACHOC010000009">
    <property type="protein sequence ID" value="MBB4624152.1"/>
    <property type="molecule type" value="Genomic_DNA"/>
</dbReference>
<dbReference type="RefSeq" id="WP_122356061.1">
    <property type="nucleotide sequence ID" value="NZ_BMPB01000014.1"/>
</dbReference>
<reference evidence="1 2" key="1">
    <citation type="submission" date="2020-08" db="EMBL/GenBank/DDBJ databases">
        <title>Genomic Encyclopedia of Type Strains, Phase IV (KMG-IV): sequencing the most valuable type-strain genomes for metagenomic binning, comparative biology and taxonomic classification.</title>
        <authorList>
            <person name="Goeker M."/>
        </authorList>
    </citation>
    <scope>NUCLEOTIDE SEQUENCE [LARGE SCALE GENOMIC DNA]</scope>
    <source>
        <strain evidence="1 2">DSM 102983</strain>
    </source>
</reference>
<sequence length="85" mass="10153">MRRKKLNKYSTWRHTHSGWTLLKNELDIQTRTAMVLRVLGGYPMAEAYRMAFNFKGKPSSLAPIASRWWNDPEIKDYFFIFCFNC</sequence>